<organism evidence="3 4">
    <name type="scientific">Drosophila willistoni</name>
    <name type="common">Fruit fly</name>
    <dbReference type="NCBI Taxonomy" id="7260"/>
    <lineage>
        <taxon>Eukaryota</taxon>
        <taxon>Metazoa</taxon>
        <taxon>Ecdysozoa</taxon>
        <taxon>Arthropoda</taxon>
        <taxon>Hexapoda</taxon>
        <taxon>Insecta</taxon>
        <taxon>Pterygota</taxon>
        <taxon>Neoptera</taxon>
        <taxon>Endopterygota</taxon>
        <taxon>Diptera</taxon>
        <taxon>Brachycera</taxon>
        <taxon>Muscomorpha</taxon>
        <taxon>Ephydroidea</taxon>
        <taxon>Drosophilidae</taxon>
        <taxon>Drosophila</taxon>
        <taxon>Sophophora</taxon>
    </lineage>
</organism>
<evidence type="ECO:0000256" key="2">
    <source>
        <dbReference type="SAM" id="Phobius"/>
    </source>
</evidence>
<dbReference type="FunCoup" id="B4NDM7">
    <property type="interactions" value="15"/>
</dbReference>
<sequence length="122" mass="14136">MTVYHINISLLSILIVSLLANIYDLCVGFTNEERNHKCIHSRMVGQTNCSPCIDLYVFNRDVGYRRCEHVNGRCFPFRTVFNTARQCEDTCRPFLERNTLGKQTTKAPKLPPPNQSDEDYDF</sequence>
<dbReference type="KEGG" id="dwi:6648450"/>
<name>B4NDM7_DROWI</name>
<keyword evidence="2" id="KW-1133">Transmembrane helix</keyword>
<evidence type="ECO:0000313" key="4">
    <source>
        <dbReference type="Proteomes" id="UP000007798"/>
    </source>
</evidence>
<dbReference type="OrthoDB" id="7836355at2759"/>
<proteinExistence type="predicted"/>
<accession>B4NDM7</accession>
<evidence type="ECO:0000313" key="3">
    <source>
        <dbReference type="EMBL" id="EDW81849.1"/>
    </source>
</evidence>
<dbReference type="InParanoid" id="B4NDM7"/>
<feature type="region of interest" description="Disordered" evidence="1">
    <location>
        <begin position="102"/>
        <end position="122"/>
    </location>
</feature>
<evidence type="ECO:0000256" key="1">
    <source>
        <dbReference type="SAM" id="MobiDB-lite"/>
    </source>
</evidence>
<keyword evidence="4" id="KW-1185">Reference proteome</keyword>
<dbReference type="Proteomes" id="UP000007798">
    <property type="component" value="Unassembled WGS sequence"/>
</dbReference>
<gene>
    <name evidence="3" type="primary">Dwil\GK18851</name>
    <name evidence="3" type="ORF">Dwil_GK18851</name>
</gene>
<dbReference type="PhylomeDB" id="B4NDM7"/>
<feature type="transmembrane region" description="Helical" evidence="2">
    <location>
        <begin position="6"/>
        <end position="27"/>
    </location>
</feature>
<dbReference type="AlphaFoldDB" id="B4NDM7"/>
<dbReference type="OMA" id="RCEHVNG"/>
<protein>
    <submittedName>
        <fullName evidence="3">Uncharacterized protein</fullName>
    </submittedName>
</protein>
<keyword evidence="2" id="KW-0812">Transmembrane</keyword>
<keyword evidence="2" id="KW-0472">Membrane</keyword>
<reference evidence="3 4" key="1">
    <citation type="journal article" date="2007" name="Nature">
        <title>Evolution of genes and genomes on the Drosophila phylogeny.</title>
        <authorList>
            <consortium name="Drosophila 12 Genomes Consortium"/>
            <person name="Clark A.G."/>
            <person name="Eisen M.B."/>
            <person name="Smith D.R."/>
            <person name="Bergman C.M."/>
            <person name="Oliver B."/>
            <person name="Markow T.A."/>
            <person name="Kaufman T.C."/>
            <person name="Kellis M."/>
            <person name="Gelbart W."/>
            <person name="Iyer V.N."/>
            <person name="Pollard D.A."/>
            <person name="Sackton T.B."/>
            <person name="Larracuente A.M."/>
            <person name="Singh N.D."/>
            <person name="Abad J.P."/>
            <person name="Abt D.N."/>
            <person name="Adryan B."/>
            <person name="Aguade M."/>
            <person name="Akashi H."/>
            <person name="Anderson W.W."/>
            <person name="Aquadro C.F."/>
            <person name="Ardell D.H."/>
            <person name="Arguello R."/>
            <person name="Artieri C.G."/>
            <person name="Barbash D.A."/>
            <person name="Barker D."/>
            <person name="Barsanti P."/>
            <person name="Batterham P."/>
            <person name="Batzoglou S."/>
            <person name="Begun D."/>
            <person name="Bhutkar A."/>
            <person name="Blanco E."/>
            <person name="Bosak S.A."/>
            <person name="Bradley R.K."/>
            <person name="Brand A.D."/>
            <person name="Brent M.R."/>
            <person name="Brooks A.N."/>
            <person name="Brown R.H."/>
            <person name="Butlin R.K."/>
            <person name="Caggese C."/>
            <person name="Calvi B.R."/>
            <person name="Bernardo de Carvalho A."/>
            <person name="Caspi A."/>
            <person name="Castrezana S."/>
            <person name="Celniker S.E."/>
            <person name="Chang J.L."/>
            <person name="Chapple C."/>
            <person name="Chatterji S."/>
            <person name="Chinwalla A."/>
            <person name="Civetta A."/>
            <person name="Clifton S.W."/>
            <person name="Comeron J.M."/>
            <person name="Costello J.C."/>
            <person name="Coyne J.A."/>
            <person name="Daub J."/>
            <person name="David R.G."/>
            <person name="Delcher A.L."/>
            <person name="Delehaunty K."/>
            <person name="Do C.B."/>
            <person name="Ebling H."/>
            <person name="Edwards K."/>
            <person name="Eickbush T."/>
            <person name="Evans J.D."/>
            <person name="Filipski A."/>
            <person name="Findeiss S."/>
            <person name="Freyhult E."/>
            <person name="Fulton L."/>
            <person name="Fulton R."/>
            <person name="Garcia A.C."/>
            <person name="Gardiner A."/>
            <person name="Garfield D.A."/>
            <person name="Garvin B.E."/>
            <person name="Gibson G."/>
            <person name="Gilbert D."/>
            <person name="Gnerre S."/>
            <person name="Godfrey J."/>
            <person name="Good R."/>
            <person name="Gotea V."/>
            <person name="Gravely B."/>
            <person name="Greenberg A.J."/>
            <person name="Griffiths-Jones S."/>
            <person name="Gross S."/>
            <person name="Guigo R."/>
            <person name="Gustafson E.A."/>
            <person name="Haerty W."/>
            <person name="Hahn M.W."/>
            <person name="Halligan D.L."/>
            <person name="Halpern A.L."/>
            <person name="Halter G.M."/>
            <person name="Han M.V."/>
            <person name="Heger A."/>
            <person name="Hillier L."/>
            <person name="Hinrichs A.S."/>
            <person name="Holmes I."/>
            <person name="Hoskins R.A."/>
            <person name="Hubisz M.J."/>
            <person name="Hultmark D."/>
            <person name="Huntley M.A."/>
            <person name="Jaffe D.B."/>
            <person name="Jagadeeshan S."/>
            <person name="Jeck W.R."/>
            <person name="Johnson J."/>
            <person name="Jones C.D."/>
            <person name="Jordan W.C."/>
            <person name="Karpen G.H."/>
            <person name="Kataoka E."/>
            <person name="Keightley P.D."/>
            <person name="Kheradpour P."/>
            <person name="Kirkness E.F."/>
            <person name="Koerich L.B."/>
            <person name="Kristiansen K."/>
            <person name="Kudrna D."/>
            <person name="Kulathinal R.J."/>
            <person name="Kumar S."/>
            <person name="Kwok R."/>
            <person name="Lander E."/>
            <person name="Langley C.H."/>
            <person name="Lapoint R."/>
            <person name="Lazzaro B.P."/>
            <person name="Lee S.J."/>
            <person name="Levesque L."/>
            <person name="Li R."/>
            <person name="Lin C.F."/>
            <person name="Lin M.F."/>
            <person name="Lindblad-Toh K."/>
            <person name="Llopart A."/>
            <person name="Long M."/>
            <person name="Low L."/>
            <person name="Lozovsky E."/>
            <person name="Lu J."/>
            <person name="Luo M."/>
            <person name="Machado C.A."/>
            <person name="Makalowski W."/>
            <person name="Marzo M."/>
            <person name="Matsuda M."/>
            <person name="Matzkin L."/>
            <person name="McAllister B."/>
            <person name="McBride C.S."/>
            <person name="McKernan B."/>
            <person name="McKernan K."/>
            <person name="Mendez-Lago M."/>
            <person name="Minx P."/>
            <person name="Mollenhauer M.U."/>
            <person name="Montooth K."/>
            <person name="Mount S.M."/>
            <person name="Mu X."/>
            <person name="Myers E."/>
            <person name="Negre B."/>
            <person name="Newfeld S."/>
            <person name="Nielsen R."/>
            <person name="Noor M.A."/>
            <person name="O'Grady P."/>
            <person name="Pachter L."/>
            <person name="Papaceit M."/>
            <person name="Parisi M.J."/>
            <person name="Parisi M."/>
            <person name="Parts L."/>
            <person name="Pedersen J.S."/>
            <person name="Pesole G."/>
            <person name="Phillippy A.M."/>
            <person name="Ponting C.P."/>
            <person name="Pop M."/>
            <person name="Porcelli D."/>
            <person name="Powell J.R."/>
            <person name="Prohaska S."/>
            <person name="Pruitt K."/>
            <person name="Puig M."/>
            <person name="Quesneville H."/>
            <person name="Ram K.R."/>
            <person name="Rand D."/>
            <person name="Rasmussen M.D."/>
            <person name="Reed L.K."/>
            <person name="Reenan R."/>
            <person name="Reily A."/>
            <person name="Remington K.A."/>
            <person name="Rieger T.T."/>
            <person name="Ritchie M.G."/>
            <person name="Robin C."/>
            <person name="Rogers Y.H."/>
            <person name="Rohde C."/>
            <person name="Rozas J."/>
            <person name="Rubenfield M.J."/>
            <person name="Ruiz A."/>
            <person name="Russo S."/>
            <person name="Salzberg S.L."/>
            <person name="Sanchez-Gracia A."/>
            <person name="Saranga D.J."/>
            <person name="Sato H."/>
            <person name="Schaeffer S.W."/>
            <person name="Schatz M.C."/>
            <person name="Schlenke T."/>
            <person name="Schwartz R."/>
            <person name="Segarra C."/>
            <person name="Singh R.S."/>
            <person name="Sirot L."/>
            <person name="Sirota M."/>
            <person name="Sisneros N.B."/>
            <person name="Smith C.D."/>
            <person name="Smith T.F."/>
            <person name="Spieth J."/>
            <person name="Stage D.E."/>
            <person name="Stark A."/>
            <person name="Stephan W."/>
            <person name="Strausberg R.L."/>
            <person name="Strempel S."/>
            <person name="Sturgill D."/>
            <person name="Sutton G."/>
            <person name="Sutton G.G."/>
            <person name="Tao W."/>
            <person name="Teichmann S."/>
            <person name="Tobari Y.N."/>
            <person name="Tomimura Y."/>
            <person name="Tsolas J.M."/>
            <person name="Valente V.L."/>
            <person name="Venter E."/>
            <person name="Venter J.C."/>
            <person name="Vicario S."/>
            <person name="Vieira F.G."/>
            <person name="Vilella A.J."/>
            <person name="Villasante A."/>
            <person name="Walenz B."/>
            <person name="Wang J."/>
            <person name="Wasserman M."/>
            <person name="Watts T."/>
            <person name="Wilson D."/>
            <person name="Wilson R.K."/>
            <person name="Wing R.A."/>
            <person name="Wolfner M.F."/>
            <person name="Wong A."/>
            <person name="Wong G.K."/>
            <person name="Wu C.I."/>
            <person name="Wu G."/>
            <person name="Yamamoto D."/>
            <person name="Yang H.P."/>
            <person name="Yang S.P."/>
            <person name="Yorke J.A."/>
            <person name="Yoshida K."/>
            <person name="Zdobnov E."/>
            <person name="Zhang P."/>
            <person name="Zhang Y."/>
            <person name="Zimin A.V."/>
            <person name="Baldwin J."/>
            <person name="Abdouelleil A."/>
            <person name="Abdulkadir J."/>
            <person name="Abebe A."/>
            <person name="Abera B."/>
            <person name="Abreu J."/>
            <person name="Acer S.C."/>
            <person name="Aftuck L."/>
            <person name="Alexander A."/>
            <person name="An P."/>
            <person name="Anderson E."/>
            <person name="Anderson S."/>
            <person name="Arachi H."/>
            <person name="Azer M."/>
            <person name="Bachantsang P."/>
            <person name="Barry A."/>
            <person name="Bayul T."/>
            <person name="Berlin A."/>
            <person name="Bessette D."/>
            <person name="Bloom T."/>
            <person name="Blye J."/>
            <person name="Boguslavskiy L."/>
            <person name="Bonnet C."/>
            <person name="Boukhgalter B."/>
            <person name="Bourzgui I."/>
            <person name="Brown A."/>
            <person name="Cahill P."/>
            <person name="Channer S."/>
            <person name="Cheshatsang Y."/>
            <person name="Chuda L."/>
            <person name="Citroen M."/>
            <person name="Collymore A."/>
            <person name="Cooke P."/>
            <person name="Costello M."/>
            <person name="D'Aco K."/>
            <person name="Daza R."/>
            <person name="De Haan G."/>
            <person name="DeGray S."/>
            <person name="DeMaso C."/>
            <person name="Dhargay N."/>
            <person name="Dooley K."/>
            <person name="Dooley E."/>
            <person name="Doricent M."/>
            <person name="Dorje P."/>
            <person name="Dorjee K."/>
            <person name="Dupes A."/>
            <person name="Elong R."/>
            <person name="Falk J."/>
            <person name="Farina A."/>
            <person name="Faro S."/>
            <person name="Ferguson D."/>
            <person name="Fisher S."/>
            <person name="Foley C.D."/>
            <person name="Franke A."/>
            <person name="Friedrich D."/>
            <person name="Gadbois L."/>
            <person name="Gearin G."/>
            <person name="Gearin C.R."/>
            <person name="Giannoukos G."/>
            <person name="Goode T."/>
            <person name="Graham J."/>
            <person name="Grandbois E."/>
            <person name="Grewal S."/>
            <person name="Gyaltsen K."/>
            <person name="Hafez N."/>
            <person name="Hagos B."/>
            <person name="Hall J."/>
            <person name="Henson C."/>
            <person name="Hollinger A."/>
            <person name="Honan T."/>
            <person name="Huard M.D."/>
            <person name="Hughes L."/>
            <person name="Hurhula B."/>
            <person name="Husby M.E."/>
            <person name="Kamat A."/>
            <person name="Kanga B."/>
            <person name="Kashin S."/>
            <person name="Khazanovich D."/>
            <person name="Kisner P."/>
            <person name="Lance K."/>
            <person name="Lara M."/>
            <person name="Lee W."/>
            <person name="Lennon N."/>
            <person name="Letendre F."/>
            <person name="LeVine R."/>
            <person name="Lipovsky A."/>
            <person name="Liu X."/>
            <person name="Liu J."/>
            <person name="Liu S."/>
            <person name="Lokyitsang T."/>
            <person name="Lokyitsang Y."/>
            <person name="Lubonja R."/>
            <person name="Lui A."/>
            <person name="MacDonald P."/>
            <person name="Magnisalis V."/>
            <person name="Maru K."/>
            <person name="Matthews C."/>
            <person name="McCusker W."/>
            <person name="McDonough S."/>
            <person name="Mehta T."/>
            <person name="Meldrim J."/>
            <person name="Meneus L."/>
            <person name="Mihai O."/>
            <person name="Mihalev A."/>
            <person name="Mihova T."/>
            <person name="Mittelman R."/>
            <person name="Mlenga V."/>
            <person name="Montmayeur A."/>
            <person name="Mulrain L."/>
            <person name="Navidi A."/>
            <person name="Naylor J."/>
            <person name="Negash T."/>
            <person name="Nguyen T."/>
            <person name="Nguyen N."/>
            <person name="Nicol R."/>
            <person name="Norbu C."/>
            <person name="Norbu N."/>
            <person name="Novod N."/>
            <person name="O'Neill B."/>
            <person name="Osman S."/>
            <person name="Markiewicz E."/>
            <person name="Oyono O.L."/>
            <person name="Patti C."/>
            <person name="Phunkhang P."/>
            <person name="Pierre F."/>
            <person name="Priest M."/>
            <person name="Raghuraman S."/>
            <person name="Rege F."/>
            <person name="Reyes R."/>
            <person name="Rise C."/>
            <person name="Rogov P."/>
            <person name="Ross K."/>
            <person name="Ryan E."/>
            <person name="Settipalli S."/>
            <person name="Shea T."/>
            <person name="Sherpa N."/>
            <person name="Shi L."/>
            <person name="Shih D."/>
            <person name="Sparrow T."/>
            <person name="Spaulding J."/>
            <person name="Stalker J."/>
            <person name="Stange-Thomann N."/>
            <person name="Stavropoulos S."/>
            <person name="Stone C."/>
            <person name="Strader C."/>
            <person name="Tesfaye S."/>
            <person name="Thomson T."/>
            <person name="Thoulutsang Y."/>
            <person name="Thoulutsang D."/>
            <person name="Topham K."/>
            <person name="Topping I."/>
            <person name="Tsamla T."/>
            <person name="Vassiliev H."/>
            <person name="Vo A."/>
            <person name="Wangchuk T."/>
            <person name="Wangdi T."/>
            <person name="Weiand M."/>
            <person name="Wilkinson J."/>
            <person name="Wilson A."/>
            <person name="Yadav S."/>
            <person name="Young G."/>
            <person name="Yu Q."/>
            <person name="Zembek L."/>
            <person name="Zhong D."/>
            <person name="Zimmer A."/>
            <person name="Zwirko Z."/>
            <person name="Jaffe D.B."/>
            <person name="Alvarez P."/>
            <person name="Brockman W."/>
            <person name="Butler J."/>
            <person name="Chin C."/>
            <person name="Gnerre S."/>
            <person name="Grabherr M."/>
            <person name="Kleber M."/>
            <person name="Mauceli E."/>
            <person name="MacCallum I."/>
        </authorList>
    </citation>
    <scope>NUCLEOTIDE SEQUENCE [LARGE SCALE GENOMIC DNA]</scope>
    <source>
        <strain evidence="4">Tucson 14030-0811.24</strain>
    </source>
</reference>
<dbReference type="HOGENOM" id="CLU_2040474_0_0_1"/>
<dbReference type="EMBL" id="CH964239">
    <property type="protein sequence ID" value="EDW81849.1"/>
    <property type="molecule type" value="Genomic_DNA"/>
</dbReference>